<feature type="domain" description="Glycosyltransferase subfamily 4-like N-terminal" evidence="2">
    <location>
        <begin position="17"/>
        <end position="183"/>
    </location>
</feature>
<gene>
    <name evidence="3" type="ORF">GSY63_03390</name>
</gene>
<accession>A0A965ZCU9</accession>
<sequence length="375" mass="42454">MKILYIVPSYKPAYVYGGPIESVAKLCEGIAEAGNEVHVYTTTANGATELPVNVNEEVNVDGVLVTYFKRITKDHTHLSPALWRQLRKTVKQYDLVHIQSWWNPLVVYAAYICYKKGVKFIVSPRGMLSNYIINSGQSAAKKLIHNTVGKSTLGKSYFHATADTEYKECEEIIPGWKGFVIPNILSLPNVEIKPADNVVFTMIFMSRIHPKKGIELLMEAISRLSFNVLLKIAGSGDDAYIEELKSLAEKLGITSKIEWLGWQNREQKFTELMNADLFVLTSYNENFANVVVESLHMGTAVLVSHDVALSSFVAKENMGWVTSLQMESILSKIDEAHRDKTKRLRIREEGRTTIAKVFAEKKLINDYIREYRKIL</sequence>
<dbReference type="Pfam" id="PF13439">
    <property type="entry name" value="Glyco_transf_4"/>
    <property type="match status" value="1"/>
</dbReference>
<dbReference type="NCBIfam" id="NF046085">
    <property type="entry name" value="XrtY_assoc_Gly1"/>
    <property type="match status" value="1"/>
</dbReference>
<evidence type="ECO:0000313" key="4">
    <source>
        <dbReference type="Proteomes" id="UP000638732"/>
    </source>
</evidence>
<dbReference type="Gene3D" id="3.40.50.2000">
    <property type="entry name" value="Glycogen Phosphorylase B"/>
    <property type="match status" value="2"/>
</dbReference>
<name>A0A965ZCU9_9SPHI</name>
<dbReference type="SUPFAM" id="SSF53756">
    <property type="entry name" value="UDP-Glycosyltransferase/glycogen phosphorylase"/>
    <property type="match status" value="1"/>
</dbReference>
<dbReference type="PANTHER" id="PTHR12526:SF637">
    <property type="entry name" value="GLYCOSYLTRANSFERASE EPSF-RELATED"/>
    <property type="match status" value="1"/>
</dbReference>
<dbReference type="InterPro" id="IPR028098">
    <property type="entry name" value="Glyco_trans_4-like_N"/>
</dbReference>
<organism evidence="3 4">
    <name type="scientific">Mucilaginibacter agri</name>
    <dbReference type="NCBI Taxonomy" id="2695265"/>
    <lineage>
        <taxon>Bacteria</taxon>
        <taxon>Pseudomonadati</taxon>
        <taxon>Bacteroidota</taxon>
        <taxon>Sphingobacteriia</taxon>
        <taxon>Sphingobacteriales</taxon>
        <taxon>Sphingobacteriaceae</taxon>
        <taxon>Mucilaginibacter</taxon>
    </lineage>
</organism>
<keyword evidence="4" id="KW-1185">Reference proteome</keyword>
<dbReference type="Pfam" id="PF00534">
    <property type="entry name" value="Glycos_transf_1"/>
    <property type="match status" value="1"/>
</dbReference>
<dbReference type="PANTHER" id="PTHR12526">
    <property type="entry name" value="GLYCOSYLTRANSFERASE"/>
    <property type="match status" value="1"/>
</dbReference>
<reference evidence="3" key="2">
    <citation type="submission" date="2020-10" db="EMBL/GenBank/DDBJ databases">
        <title>Mucilaginibacter sp. nov., isolated from soil.</title>
        <authorList>
            <person name="Jeon C.O."/>
        </authorList>
    </citation>
    <scope>NUCLEOTIDE SEQUENCE</scope>
    <source>
        <strain evidence="3">R11</strain>
    </source>
</reference>
<dbReference type="GO" id="GO:0016757">
    <property type="term" value="F:glycosyltransferase activity"/>
    <property type="evidence" value="ECO:0007669"/>
    <property type="project" value="InterPro"/>
</dbReference>
<dbReference type="RefSeq" id="WP_166584417.1">
    <property type="nucleotide sequence ID" value="NZ_WWEO01000038.1"/>
</dbReference>
<proteinExistence type="predicted"/>
<protein>
    <submittedName>
        <fullName evidence="3">Glycosyltransferase</fullName>
    </submittedName>
</protein>
<feature type="domain" description="Glycosyl transferase family 1" evidence="1">
    <location>
        <begin position="201"/>
        <end position="352"/>
    </location>
</feature>
<evidence type="ECO:0000259" key="1">
    <source>
        <dbReference type="Pfam" id="PF00534"/>
    </source>
</evidence>
<reference evidence="3" key="1">
    <citation type="submission" date="2020-01" db="EMBL/GenBank/DDBJ databases">
        <authorList>
            <person name="Seo Y.L."/>
        </authorList>
    </citation>
    <scope>NUCLEOTIDE SEQUENCE</scope>
    <source>
        <strain evidence="3">R11</strain>
    </source>
</reference>
<evidence type="ECO:0000313" key="3">
    <source>
        <dbReference type="EMBL" id="NCD68390.1"/>
    </source>
</evidence>
<comment type="caution">
    <text evidence="3">The sequence shown here is derived from an EMBL/GenBank/DDBJ whole genome shotgun (WGS) entry which is preliminary data.</text>
</comment>
<evidence type="ECO:0000259" key="2">
    <source>
        <dbReference type="Pfam" id="PF13439"/>
    </source>
</evidence>
<dbReference type="AlphaFoldDB" id="A0A965ZCU9"/>
<dbReference type="EMBL" id="WWEO01000038">
    <property type="protein sequence ID" value="NCD68390.1"/>
    <property type="molecule type" value="Genomic_DNA"/>
</dbReference>
<dbReference type="Proteomes" id="UP000638732">
    <property type="component" value="Unassembled WGS sequence"/>
</dbReference>
<dbReference type="InterPro" id="IPR001296">
    <property type="entry name" value="Glyco_trans_1"/>
</dbReference>